<feature type="transmembrane region" description="Helical" evidence="1">
    <location>
        <begin position="404"/>
        <end position="423"/>
    </location>
</feature>
<evidence type="ECO:0000259" key="2">
    <source>
        <dbReference type="Pfam" id="PF26626"/>
    </source>
</evidence>
<keyword evidence="4" id="KW-1185">Reference proteome</keyword>
<organism evidence="3 4">
    <name type="scientific">Flavobacterium enshiense DK69</name>
    <dbReference type="NCBI Taxonomy" id="1107311"/>
    <lineage>
        <taxon>Bacteria</taxon>
        <taxon>Pseudomonadati</taxon>
        <taxon>Bacteroidota</taxon>
        <taxon>Flavobacteriia</taxon>
        <taxon>Flavobacteriales</taxon>
        <taxon>Flavobacteriaceae</taxon>
        <taxon>Flavobacterium</taxon>
    </lineage>
</organism>
<dbReference type="PATRIC" id="fig|1107311.3.peg.597"/>
<feature type="transmembrane region" description="Helical" evidence="1">
    <location>
        <begin position="173"/>
        <end position="189"/>
    </location>
</feature>
<evidence type="ECO:0000313" key="3">
    <source>
        <dbReference type="EMBL" id="KGO95444.1"/>
    </source>
</evidence>
<reference evidence="4" key="1">
    <citation type="submission" date="2013-09" db="EMBL/GenBank/DDBJ databases">
        <authorList>
            <person name="Zeng Z."/>
            <person name="Chen C."/>
        </authorList>
    </citation>
    <scope>NUCLEOTIDE SEQUENCE [LARGE SCALE GENOMIC DNA]</scope>
    <source>
        <strain evidence="4">DK69</strain>
    </source>
</reference>
<reference evidence="3 4" key="2">
    <citation type="journal article" date="2015" name="Stand. Genomic Sci.">
        <title>High quality draft genomic sequence of Flavobacterium enshiense DK69(T) and comparison among Flavobacterium genomes.</title>
        <authorList>
            <person name="Zeng Z."/>
            <person name="Chen C."/>
            <person name="Du H."/>
            <person name="Wang G."/>
            <person name="Li M."/>
        </authorList>
    </citation>
    <scope>NUCLEOTIDE SEQUENCE [LARGE SCALE GENOMIC DNA]</scope>
    <source>
        <strain evidence="3 4">DK69</strain>
    </source>
</reference>
<dbReference type="RefSeq" id="WP_023572657.1">
    <property type="nucleotide sequence ID" value="NZ_AVCS01000006.1"/>
</dbReference>
<protein>
    <recommendedName>
        <fullName evidence="2">DUF8201 domain-containing protein</fullName>
    </recommendedName>
</protein>
<feature type="transmembrane region" description="Helical" evidence="1">
    <location>
        <begin position="380"/>
        <end position="397"/>
    </location>
</feature>
<dbReference type="Proteomes" id="UP000030149">
    <property type="component" value="Unassembled WGS sequence"/>
</dbReference>
<keyword evidence="1" id="KW-0472">Membrane</keyword>
<dbReference type="eggNOG" id="ENOG5032SWY">
    <property type="taxonomic scope" value="Bacteria"/>
</dbReference>
<feature type="transmembrane region" description="Helical" evidence="1">
    <location>
        <begin position="195"/>
        <end position="212"/>
    </location>
</feature>
<accession>V6SCL0</accession>
<proteinExistence type="predicted"/>
<feature type="transmembrane region" description="Helical" evidence="1">
    <location>
        <begin position="458"/>
        <end position="479"/>
    </location>
</feature>
<feature type="transmembrane region" description="Helical" evidence="1">
    <location>
        <begin position="429"/>
        <end position="446"/>
    </location>
</feature>
<dbReference type="NCBIfam" id="NF047510">
    <property type="entry name" value="LIC_10190_fam"/>
    <property type="match status" value="1"/>
</dbReference>
<feature type="transmembrane region" description="Helical" evidence="1">
    <location>
        <begin position="56"/>
        <end position="77"/>
    </location>
</feature>
<dbReference type="STRING" id="1107311.Q767_11620"/>
<evidence type="ECO:0000256" key="1">
    <source>
        <dbReference type="SAM" id="Phobius"/>
    </source>
</evidence>
<dbReference type="EMBL" id="JRLZ01000010">
    <property type="protein sequence ID" value="KGO95444.1"/>
    <property type="molecule type" value="Genomic_DNA"/>
</dbReference>
<sequence>MYVLLVCFLITSLIFVVLGKSCVTYLDKSNHQNYNLVDAFFIGLCFTGAFLNIWSIFLPTNIFSLLVLSAGTLLLIYRDKVYYKKTLKQFLSFPKKEKILSILLLATVLIVLLYAVVTPRLYDSYLYHINAIQWNELYRAVPGLANFHNRFGLNSSLFVLSAGFSFTAIYNQYLFVINSLCFLVFFMWLLRQAFIHKGAVGVFSLVFMYFFIQQYTLDISSPGSDLLPNILVGFVLLSMLFERSSITNKFLLYIFIPLFCITLKLSTLPIVLITILSLYFKNNNHVFSSLKQLVLYGQFLILPWLIRNVILSGYILFPMVELDLFSFGWKVPAEKVIEIKKLIYSWAKIPYKDSNEVLKMSLNEWVPFWWKNLIEKNQRFFTLAIFAPITYGIYGFLNRKEKNYSIFLVFIIAYTSLALWFLMAPDIRFSFSVILILALSPILLLEKLINKFSNLFNPLLYIAAIYVLYSIGNEGYVLFREDYSTNRITEFAYLPKDVSEVKERRVVKYKNVIFTTKLGKQIELFAPSQSHSQCYDKFPCSWYIENNFKLRGETLQDGFYR</sequence>
<keyword evidence="1" id="KW-1133">Transmembrane helix</keyword>
<feature type="domain" description="DUF8201" evidence="2">
    <location>
        <begin position="1"/>
        <end position="435"/>
    </location>
</feature>
<feature type="transmembrane region" description="Helical" evidence="1">
    <location>
        <begin position="253"/>
        <end position="281"/>
    </location>
</feature>
<evidence type="ECO:0000313" key="4">
    <source>
        <dbReference type="Proteomes" id="UP000030149"/>
    </source>
</evidence>
<dbReference type="InterPro" id="IPR058065">
    <property type="entry name" value="LIC_10190-like"/>
</dbReference>
<comment type="caution">
    <text evidence="3">The sequence shown here is derived from an EMBL/GenBank/DDBJ whole genome shotgun (WGS) entry which is preliminary data.</text>
</comment>
<name>V6SCL0_9FLAO</name>
<keyword evidence="1" id="KW-0812">Transmembrane</keyword>
<feature type="transmembrane region" description="Helical" evidence="1">
    <location>
        <begin position="293"/>
        <end position="317"/>
    </location>
</feature>
<dbReference type="Pfam" id="PF26626">
    <property type="entry name" value="DUF8201"/>
    <property type="match status" value="1"/>
</dbReference>
<gene>
    <name evidence="3" type="ORF">Q767_11620</name>
</gene>
<feature type="transmembrane region" description="Helical" evidence="1">
    <location>
        <begin position="98"/>
        <end position="117"/>
    </location>
</feature>
<dbReference type="AlphaFoldDB" id="V6SCL0"/>
<dbReference type="InterPro" id="IPR058514">
    <property type="entry name" value="DUF8201"/>
</dbReference>